<accession>A0ABU0TB53</accession>
<protein>
    <submittedName>
        <fullName evidence="2">Uncharacterized protein</fullName>
    </submittedName>
</protein>
<dbReference type="Proteomes" id="UP001230328">
    <property type="component" value="Unassembled WGS sequence"/>
</dbReference>
<gene>
    <name evidence="2" type="ORF">QF035_010515</name>
</gene>
<proteinExistence type="predicted"/>
<organism evidence="2 3">
    <name type="scientific">Streptomyces umbrinus</name>
    <dbReference type="NCBI Taxonomy" id="67370"/>
    <lineage>
        <taxon>Bacteria</taxon>
        <taxon>Bacillati</taxon>
        <taxon>Actinomycetota</taxon>
        <taxon>Actinomycetes</taxon>
        <taxon>Kitasatosporales</taxon>
        <taxon>Streptomycetaceae</taxon>
        <taxon>Streptomyces</taxon>
        <taxon>Streptomyces phaeochromogenes group</taxon>
    </lineage>
</organism>
<sequence>MRRCRWSPKDGLDDASLSAYARQVTFPTVMGDVRFGAKGESPEPGVLQVQFQEVSGHEVGQFRNGARQIIVSPPESSSGNLNFPYTEALTAE</sequence>
<evidence type="ECO:0000313" key="2">
    <source>
        <dbReference type="EMBL" id="MDQ1032933.1"/>
    </source>
</evidence>
<keyword evidence="3" id="KW-1185">Reference proteome</keyword>
<reference evidence="2 3" key="1">
    <citation type="submission" date="2023-07" db="EMBL/GenBank/DDBJ databases">
        <title>Comparative genomics of wheat-associated soil bacteria to identify genetic determinants of phenazine resistance.</title>
        <authorList>
            <person name="Mouncey N."/>
        </authorList>
    </citation>
    <scope>NUCLEOTIDE SEQUENCE [LARGE SCALE GENOMIC DNA]</scope>
    <source>
        <strain evidence="2 3">V2I4</strain>
    </source>
</reference>
<comment type="caution">
    <text evidence="2">The sequence shown here is derived from an EMBL/GenBank/DDBJ whole genome shotgun (WGS) entry which is preliminary data.</text>
</comment>
<feature type="region of interest" description="Disordered" evidence="1">
    <location>
        <begin position="71"/>
        <end position="92"/>
    </location>
</feature>
<feature type="compositionally biased region" description="Polar residues" evidence="1">
    <location>
        <begin position="74"/>
        <end position="83"/>
    </location>
</feature>
<evidence type="ECO:0000313" key="3">
    <source>
        <dbReference type="Proteomes" id="UP001230328"/>
    </source>
</evidence>
<name>A0ABU0TB53_9ACTN</name>
<evidence type="ECO:0000256" key="1">
    <source>
        <dbReference type="SAM" id="MobiDB-lite"/>
    </source>
</evidence>
<dbReference type="EMBL" id="JAUSZI010000002">
    <property type="protein sequence ID" value="MDQ1032933.1"/>
    <property type="molecule type" value="Genomic_DNA"/>
</dbReference>